<evidence type="ECO:0000259" key="5">
    <source>
        <dbReference type="SMART" id="SM00331"/>
    </source>
</evidence>
<organism evidence="6">
    <name type="scientific">Telmatobacter sp. DSM 110680</name>
    <dbReference type="NCBI Taxonomy" id="3036704"/>
    <lineage>
        <taxon>Bacteria</taxon>
        <taxon>Pseudomonadati</taxon>
        <taxon>Acidobacteriota</taxon>
        <taxon>Terriglobia</taxon>
        <taxon>Terriglobales</taxon>
        <taxon>Acidobacteriaceae</taxon>
        <taxon>Telmatobacter</taxon>
    </lineage>
</organism>
<name>A0AAU7DDC8_9BACT</name>
<dbReference type="InterPro" id="IPR001932">
    <property type="entry name" value="PPM-type_phosphatase-like_dom"/>
</dbReference>
<proteinExistence type="predicted"/>
<gene>
    <name evidence="6" type="ORF">P8935_15870</name>
</gene>
<evidence type="ECO:0000313" key="6">
    <source>
        <dbReference type="EMBL" id="XBH16042.1"/>
    </source>
</evidence>
<evidence type="ECO:0000256" key="2">
    <source>
        <dbReference type="SAM" id="MobiDB-lite"/>
    </source>
</evidence>
<feature type="chain" id="PRO_5043571287" evidence="4">
    <location>
        <begin position="22"/>
        <end position="695"/>
    </location>
</feature>
<sequence length="695" mass="76162">MRRALLVTIALLMVASVQSLALQAHPRPPFHGFGRPPQAAPPPQAGQEPAIIDASSLGSPLILNKGWRVGISSDAKAANPEFDDSGWAIRDGKGTIADVAEPGEDSDRPDHEDKYAWFRLHLKLAPNHGPVALLIELPVSQSTPLNNSSSGPGADVYANGKLILPEGPHPDETFNYQQISRLYKLNISTSETSLTLAIRTLYVPFGLKGYTNFFYNRTLRLGNPEDLDRELQLWSVKTLFERLPRLVIAILLLFLSVFLVTLYFTQRGHPEYLWLALHELVQVPIGIIDQAGSSARLDNLLYGALYLQLVFVSAYLYFEFLVSFLGLKRRWYIKGLRYTAPILLLIAPAILMVGHNKAIGIMLAIVLVCAIFWVIAWAIFVFLTLIIATIKRNFEAGLLLIPLVLTLVGIIEPFLTGGMGDFGGVTYKSPLTIQAGPIPIHFAAIADFTGLLAIIVIIFVRFLRIHHEQERASGELAAARSVQELMIPREKVETPGYEVDSVYNPANEVGGDFFHVEPTADGGLLIILGDVAGKGLQAAMNVSMLMGALRRTSERSPARILESLNRVLIGSDSFTTCQVAWFGSDGEVVVANAGHLPPYLNTQEVRLPGGLPLGVVADVTYDEVRLYLHPGDRLLMMSDGVVEARQSSGELFGFDRVHNLSNQSAFYIADAAKAFGQEDDITVLTIRRLAKAMAA</sequence>
<dbReference type="SMART" id="SM00331">
    <property type="entry name" value="PP2C_SIG"/>
    <property type="match status" value="1"/>
</dbReference>
<dbReference type="EMBL" id="CP121196">
    <property type="protein sequence ID" value="XBH16042.1"/>
    <property type="molecule type" value="Genomic_DNA"/>
</dbReference>
<feature type="region of interest" description="Disordered" evidence="2">
    <location>
        <begin position="28"/>
        <end position="50"/>
    </location>
</feature>
<dbReference type="RefSeq" id="WP_348261273.1">
    <property type="nucleotide sequence ID" value="NZ_CP121196.1"/>
</dbReference>
<reference evidence="6" key="1">
    <citation type="submission" date="2023-03" db="EMBL/GenBank/DDBJ databases">
        <title>Edaphobacter sp.</title>
        <authorList>
            <person name="Huber K.J."/>
            <person name="Papendorf J."/>
            <person name="Pilke C."/>
            <person name="Bunk B."/>
            <person name="Sproeer C."/>
            <person name="Pester M."/>
        </authorList>
    </citation>
    <scope>NUCLEOTIDE SEQUENCE</scope>
    <source>
        <strain evidence="6">DSM 110680</strain>
    </source>
</reference>
<keyword evidence="3" id="KW-0472">Membrane</keyword>
<keyword evidence="1" id="KW-0378">Hydrolase</keyword>
<dbReference type="Pfam" id="PF07228">
    <property type="entry name" value="SpoIIE"/>
    <property type="match status" value="1"/>
</dbReference>
<dbReference type="AlphaFoldDB" id="A0AAU7DDC8"/>
<protein>
    <submittedName>
        <fullName evidence="6">PP2C family protein-serine/threonine phosphatase</fullName>
    </submittedName>
</protein>
<feature type="transmembrane region" description="Helical" evidence="3">
    <location>
        <begin position="300"/>
        <end position="326"/>
    </location>
</feature>
<feature type="transmembrane region" description="Helical" evidence="3">
    <location>
        <begin position="440"/>
        <end position="463"/>
    </location>
</feature>
<dbReference type="GO" id="GO:0016791">
    <property type="term" value="F:phosphatase activity"/>
    <property type="evidence" value="ECO:0007669"/>
    <property type="project" value="TreeGrafter"/>
</dbReference>
<feature type="transmembrane region" description="Helical" evidence="3">
    <location>
        <begin position="398"/>
        <end position="420"/>
    </location>
</feature>
<evidence type="ECO:0000256" key="3">
    <source>
        <dbReference type="SAM" id="Phobius"/>
    </source>
</evidence>
<evidence type="ECO:0000256" key="4">
    <source>
        <dbReference type="SAM" id="SignalP"/>
    </source>
</evidence>
<keyword evidence="3" id="KW-1133">Transmembrane helix</keyword>
<dbReference type="InterPro" id="IPR052016">
    <property type="entry name" value="Bact_Sigma-Reg"/>
</dbReference>
<dbReference type="Gene3D" id="3.60.40.10">
    <property type="entry name" value="PPM-type phosphatase domain"/>
    <property type="match status" value="1"/>
</dbReference>
<feature type="transmembrane region" description="Helical" evidence="3">
    <location>
        <begin position="361"/>
        <end position="386"/>
    </location>
</feature>
<dbReference type="PANTHER" id="PTHR43156">
    <property type="entry name" value="STAGE II SPORULATION PROTEIN E-RELATED"/>
    <property type="match status" value="1"/>
</dbReference>
<dbReference type="PANTHER" id="PTHR43156:SF2">
    <property type="entry name" value="STAGE II SPORULATION PROTEIN E"/>
    <property type="match status" value="1"/>
</dbReference>
<accession>A0AAU7DDC8</accession>
<evidence type="ECO:0000256" key="1">
    <source>
        <dbReference type="ARBA" id="ARBA00022801"/>
    </source>
</evidence>
<feature type="domain" description="PPM-type phosphatase" evidence="5">
    <location>
        <begin position="494"/>
        <end position="688"/>
    </location>
</feature>
<dbReference type="InterPro" id="IPR036457">
    <property type="entry name" value="PPM-type-like_dom_sf"/>
</dbReference>
<feature type="transmembrane region" description="Helical" evidence="3">
    <location>
        <begin position="338"/>
        <end position="355"/>
    </location>
</feature>
<feature type="signal peptide" evidence="4">
    <location>
        <begin position="1"/>
        <end position="21"/>
    </location>
</feature>
<feature type="transmembrane region" description="Helical" evidence="3">
    <location>
        <begin position="246"/>
        <end position="265"/>
    </location>
</feature>
<keyword evidence="4" id="KW-0732">Signal</keyword>
<dbReference type="SUPFAM" id="SSF81606">
    <property type="entry name" value="PP2C-like"/>
    <property type="match status" value="1"/>
</dbReference>
<keyword evidence="3" id="KW-0812">Transmembrane</keyword>